<comment type="caution">
    <text evidence="1">The sequence shown here is derived from an EMBL/GenBank/DDBJ whole genome shotgun (WGS) entry which is preliminary data.</text>
</comment>
<proteinExistence type="predicted"/>
<name>A0ABR3WZM7_9PEZI</name>
<reference evidence="1 2" key="1">
    <citation type="journal article" date="2024" name="Commun. Biol.">
        <title>Comparative genomic analysis of thermophilic fungi reveals convergent evolutionary adaptations and gene losses.</title>
        <authorList>
            <person name="Steindorff A.S."/>
            <person name="Aguilar-Pontes M.V."/>
            <person name="Robinson A.J."/>
            <person name="Andreopoulos B."/>
            <person name="LaButti K."/>
            <person name="Kuo A."/>
            <person name="Mondo S."/>
            <person name="Riley R."/>
            <person name="Otillar R."/>
            <person name="Haridas S."/>
            <person name="Lipzen A."/>
            <person name="Grimwood J."/>
            <person name="Schmutz J."/>
            <person name="Clum A."/>
            <person name="Reid I.D."/>
            <person name="Moisan M.C."/>
            <person name="Butler G."/>
            <person name="Nguyen T.T.M."/>
            <person name="Dewar K."/>
            <person name="Conant G."/>
            <person name="Drula E."/>
            <person name="Henrissat B."/>
            <person name="Hansel C."/>
            <person name="Singer S."/>
            <person name="Hutchinson M.I."/>
            <person name="de Vries R.P."/>
            <person name="Natvig D.O."/>
            <person name="Powell A.J."/>
            <person name="Tsang A."/>
            <person name="Grigoriev I.V."/>
        </authorList>
    </citation>
    <scope>NUCLEOTIDE SEQUENCE [LARGE SCALE GENOMIC DNA]</scope>
    <source>
        <strain evidence="1 2">ATCC 24622</strain>
    </source>
</reference>
<keyword evidence="2" id="KW-1185">Reference proteome</keyword>
<protein>
    <submittedName>
        <fullName evidence="1">Uncharacterized protein</fullName>
    </submittedName>
</protein>
<organism evidence="1 2">
    <name type="scientific">Phialemonium thermophilum</name>
    <dbReference type="NCBI Taxonomy" id="223376"/>
    <lineage>
        <taxon>Eukaryota</taxon>
        <taxon>Fungi</taxon>
        <taxon>Dikarya</taxon>
        <taxon>Ascomycota</taxon>
        <taxon>Pezizomycotina</taxon>
        <taxon>Sordariomycetes</taxon>
        <taxon>Sordariomycetidae</taxon>
        <taxon>Cephalothecales</taxon>
        <taxon>Cephalothecaceae</taxon>
        <taxon>Phialemonium</taxon>
    </lineage>
</organism>
<dbReference type="EMBL" id="JAZHXJ010000202">
    <property type="protein sequence ID" value="KAL1869095.1"/>
    <property type="molecule type" value="Genomic_DNA"/>
</dbReference>
<dbReference type="Proteomes" id="UP001586593">
    <property type="component" value="Unassembled WGS sequence"/>
</dbReference>
<evidence type="ECO:0000313" key="1">
    <source>
        <dbReference type="EMBL" id="KAL1869095.1"/>
    </source>
</evidence>
<sequence length="195" mass="20312">MRASLTPDGYSLPSSRVGVGLMEVPPACDVAVAVWPRGFSASLTAPSSSSSAAAAAAFSLSMSLAPSIGPSRVALSKVSFSCSEMLTVLGATVGAWDSASPTAVVGLGSNILGEREKGTSCVSVCVRELNICSVRLQVEVQDVGEPGDQRRMRRRAGSDVVLLVWTRGGGKLTRSRSRYVIPQKGSRKKKGAQIE</sequence>
<accession>A0ABR3WZM7</accession>
<evidence type="ECO:0000313" key="2">
    <source>
        <dbReference type="Proteomes" id="UP001586593"/>
    </source>
</evidence>
<gene>
    <name evidence="1" type="ORF">VTK73DRAFT_3373</name>
</gene>